<keyword evidence="5 7" id="KW-1133">Transmembrane helix</keyword>
<organism evidence="10 11">
    <name type="scientific">Reticulibacter mediterranei</name>
    <dbReference type="NCBI Taxonomy" id="2778369"/>
    <lineage>
        <taxon>Bacteria</taxon>
        <taxon>Bacillati</taxon>
        <taxon>Chloroflexota</taxon>
        <taxon>Ktedonobacteria</taxon>
        <taxon>Ktedonobacterales</taxon>
        <taxon>Reticulibacteraceae</taxon>
        <taxon>Reticulibacter</taxon>
    </lineage>
</organism>
<dbReference type="InterPro" id="IPR051393">
    <property type="entry name" value="ABC_transporter_permease"/>
</dbReference>
<comment type="caution">
    <text evidence="10">The sequence shown here is derived from an EMBL/GenBank/DDBJ whole genome shotgun (WGS) entry which is preliminary data.</text>
</comment>
<name>A0A8J3N2E3_9CHLR</name>
<evidence type="ECO:0000256" key="5">
    <source>
        <dbReference type="ARBA" id="ARBA00022989"/>
    </source>
</evidence>
<dbReference type="Gene3D" id="1.10.3720.10">
    <property type="entry name" value="MetI-like"/>
    <property type="match status" value="1"/>
</dbReference>
<feature type="compositionally biased region" description="Polar residues" evidence="8">
    <location>
        <begin position="1"/>
        <end position="11"/>
    </location>
</feature>
<dbReference type="SUPFAM" id="SSF161098">
    <property type="entry name" value="MetI-like"/>
    <property type="match status" value="1"/>
</dbReference>
<comment type="subcellular location">
    <subcellularLocation>
        <location evidence="1 7">Cell membrane</location>
        <topology evidence="1 7">Multi-pass membrane protein</topology>
    </subcellularLocation>
</comment>
<keyword evidence="6 7" id="KW-0472">Membrane</keyword>
<dbReference type="GO" id="GO:0055085">
    <property type="term" value="P:transmembrane transport"/>
    <property type="evidence" value="ECO:0007669"/>
    <property type="project" value="InterPro"/>
</dbReference>
<dbReference type="PANTHER" id="PTHR30193:SF37">
    <property type="entry name" value="INNER MEMBRANE ABC TRANSPORTER PERMEASE PROTEIN YCJO"/>
    <property type="match status" value="1"/>
</dbReference>
<comment type="similarity">
    <text evidence="7">Belongs to the binding-protein-dependent transport system permease family.</text>
</comment>
<reference evidence="10" key="1">
    <citation type="submission" date="2020-10" db="EMBL/GenBank/DDBJ databases">
        <title>Taxonomic study of unclassified bacteria belonging to the class Ktedonobacteria.</title>
        <authorList>
            <person name="Yabe S."/>
            <person name="Wang C.M."/>
            <person name="Zheng Y."/>
            <person name="Sakai Y."/>
            <person name="Cavaletti L."/>
            <person name="Monciardini P."/>
            <person name="Donadio S."/>
        </authorList>
    </citation>
    <scope>NUCLEOTIDE SEQUENCE</scope>
    <source>
        <strain evidence="10">ID150040</strain>
    </source>
</reference>
<dbReference type="AlphaFoldDB" id="A0A8J3N2E3"/>
<dbReference type="PROSITE" id="PS50928">
    <property type="entry name" value="ABC_TM1"/>
    <property type="match status" value="1"/>
</dbReference>
<evidence type="ECO:0000256" key="4">
    <source>
        <dbReference type="ARBA" id="ARBA00022692"/>
    </source>
</evidence>
<evidence type="ECO:0000259" key="9">
    <source>
        <dbReference type="PROSITE" id="PS50928"/>
    </source>
</evidence>
<feature type="transmembrane region" description="Helical" evidence="7">
    <location>
        <begin position="178"/>
        <end position="201"/>
    </location>
</feature>
<dbReference type="PANTHER" id="PTHR30193">
    <property type="entry name" value="ABC TRANSPORTER PERMEASE PROTEIN"/>
    <property type="match status" value="1"/>
</dbReference>
<evidence type="ECO:0000313" key="11">
    <source>
        <dbReference type="Proteomes" id="UP000597444"/>
    </source>
</evidence>
<feature type="transmembrane region" description="Helical" evidence="7">
    <location>
        <begin position="132"/>
        <end position="152"/>
    </location>
</feature>
<keyword evidence="3" id="KW-1003">Cell membrane</keyword>
<keyword evidence="2 7" id="KW-0813">Transport</keyword>
<evidence type="ECO:0000256" key="6">
    <source>
        <dbReference type="ARBA" id="ARBA00023136"/>
    </source>
</evidence>
<sequence length="313" mass="34835">MASSAIKQTRSTSHRPRPVSAQRGETLAAYLFLAPYLIVLGVFTVFVAFYGVGLSFFKIDIGFTAPQFIGLRNYQAIFNQLSYASESDFWISIVNILKFTVAVVIGETIIALLMALLLQAINLKARGIFRTILYLPAVTSSVAVALIFLWFYNPQGVINYLLSLVGIPGPHWLEDPNFALPALMLLNIWTTAATFMLYFLAAIQDLPKDLYEAAEVDGANRWHLFTNITIPLLRPSIFLVVALGTIGAFQMFDQAKFMTNGGPLRSTLTPLLEIYNAAFRDNHFGLAAAMSVLLFILIFFVTIAQRRVIDVNY</sequence>
<feature type="transmembrane region" description="Helical" evidence="7">
    <location>
        <begin position="232"/>
        <end position="252"/>
    </location>
</feature>
<feature type="transmembrane region" description="Helical" evidence="7">
    <location>
        <begin position="284"/>
        <end position="304"/>
    </location>
</feature>
<evidence type="ECO:0000313" key="10">
    <source>
        <dbReference type="EMBL" id="GHO92207.1"/>
    </source>
</evidence>
<keyword evidence="11" id="KW-1185">Reference proteome</keyword>
<protein>
    <submittedName>
        <fullName evidence="10">ABC transporter permease</fullName>
    </submittedName>
</protein>
<dbReference type="RefSeq" id="WP_220203056.1">
    <property type="nucleotide sequence ID" value="NZ_BNJK01000001.1"/>
</dbReference>
<evidence type="ECO:0000256" key="8">
    <source>
        <dbReference type="SAM" id="MobiDB-lite"/>
    </source>
</evidence>
<keyword evidence="4 7" id="KW-0812">Transmembrane</keyword>
<gene>
    <name evidence="10" type="ORF">KSF_022550</name>
</gene>
<evidence type="ECO:0000256" key="7">
    <source>
        <dbReference type="RuleBase" id="RU363032"/>
    </source>
</evidence>
<dbReference type="EMBL" id="BNJK01000001">
    <property type="protein sequence ID" value="GHO92207.1"/>
    <property type="molecule type" value="Genomic_DNA"/>
</dbReference>
<feature type="transmembrane region" description="Helical" evidence="7">
    <location>
        <begin position="89"/>
        <end position="120"/>
    </location>
</feature>
<evidence type="ECO:0000256" key="2">
    <source>
        <dbReference type="ARBA" id="ARBA00022448"/>
    </source>
</evidence>
<dbReference type="InterPro" id="IPR035906">
    <property type="entry name" value="MetI-like_sf"/>
</dbReference>
<feature type="region of interest" description="Disordered" evidence="8">
    <location>
        <begin position="1"/>
        <end position="20"/>
    </location>
</feature>
<dbReference type="InterPro" id="IPR000515">
    <property type="entry name" value="MetI-like"/>
</dbReference>
<dbReference type="CDD" id="cd06261">
    <property type="entry name" value="TM_PBP2"/>
    <property type="match status" value="1"/>
</dbReference>
<proteinExistence type="inferred from homology"/>
<dbReference type="Proteomes" id="UP000597444">
    <property type="component" value="Unassembled WGS sequence"/>
</dbReference>
<evidence type="ECO:0000256" key="1">
    <source>
        <dbReference type="ARBA" id="ARBA00004651"/>
    </source>
</evidence>
<evidence type="ECO:0000256" key="3">
    <source>
        <dbReference type="ARBA" id="ARBA00022475"/>
    </source>
</evidence>
<dbReference type="GO" id="GO:0005886">
    <property type="term" value="C:plasma membrane"/>
    <property type="evidence" value="ECO:0007669"/>
    <property type="project" value="UniProtKB-SubCell"/>
</dbReference>
<feature type="transmembrane region" description="Helical" evidence="7">
    <location>
        <begin position="27"/>
        <end position="50"/>
    </location>
</feature>
<dbReference type="Pfam" id="PF00528">
    <property type="entry name" value="BPD_transp_1"/>
    <property type="match status" value="1"/>
</dbReference>
<feature type="domain" description="ABC transmembrane type-1" evidence="9">
    <location>
        <begin position="93"/>
        <end position="305"/>
    </location>
</feature>
<accession>A0A8J3N2E3</accession>